<keyword evidence="8 15" id="KW-0067">ATP-binding</keyword>
<keyword evidence="20" id="KW-1185">Reference proteome</keyword>
<accession>A0A0U1DBY3</accession>
<comment type="function">
    <text evidence="15">A helicase/nuclease that prepares dsDNA breaks (DSB) for recombinational DNA repair. Binds to DSBs and unwinds DNA via a highly rapid and processive ATP-dependent bidirectional helicase activity. Unwinds dsDNA until it encounters a Chi (crossover hotspot instigator) sequence from the 3' direction. Cuts ssDNA a few nucleotides 3' to the Chi site. The properties and activities of the enzyme are changed at Chi. The Chi-altered holoenzyme produces a long 3'-ssDNA overhang and facilitates RecA-binding to the ssDNA for homologous DNA recombination and repair. Holoenzyme degrades any linearized DNA that is unable to undergo homologous recombination. In the holoenzyme this subunit contributes ATPase, 3'-5' helicase, exonuclease activity and loads RecA onto ssDNA.</text>
</comment>
<evidence type="ECO:0000259" key="18">
    <source>
        <dbReference type="PROSITE" id="PS51217"/>
    </source>
</evidence>
<evidence type="ECO:0000313" key="20">
    <source>
        <dbReference type="Proteomes" id="UP000199601"/>
    </source>
</evidence>
<comment type="subunit">
    <text evidence="15">Heterotrimer of RecB, RecC and RecD. All subunits contribute to DNA-binding. Interacts with RecA.</text>
</comment>
<dbReference type="EC" id="5.6.2.4" evidence="15"/>
<keyword evidence="10 15" id="KW-0238">DNA-binding</keyword>
<keyword evidence="3 15" id="KW-0547">Nucleotide-binding</keyword>
<comment type="catalytic activity">
    <reaction evidence="13 15">
        <text>Couples ATP hydrolysis with the unwinding of duplex DNA by translocating in the 3'-5' direction.</text>
        <dbReference type="EC" id="5.6.2.4"/>
    </reaction>
</comment>
<keyword evidence="7 15" id="KW-0269">Exonuclease</keyword>
<dbReference type="HAMAP" id="MF_01485">
    <property type="entry name" value="RecB"/>
    <property type="match status" value="1"/>
</dbReference>
<dbReference type="Gene3D" id="3.40.50.300">
    <property type="entry name" value="P-loop containing nucleotide triphosphate hydrolases"/>
    <property type="match status" value="2"/>
</dbReference>
<dbReference type="Proteomes" id="UP000199601">
    <property type="component" value="Unassembled WGS sequence"/>
</dbReference>
<keyword evidence="4 15" id="KW-0227">DNA damage</keyword>
<evidence type="ECO:0000256" key="1">
    <source>
        <dbReference type="ARBA" id="ARBA00022722"/>
    </source>
</evidence>
<evidence type="ECO:0000256" key="8">
    <source>
        <dbReference type="ARBA" id="ARBA00022840"/>
    </source>
</evidence>
<dbReference type="GO" id="GO:0005829">
    <property type="term" value="C:cytosol"/>
    <property type="evidence" value="ECO:0007669"/>
    <property type="project" value="TreeGrafter"/>
</dbReference>
<evidence type="ECO:0000256" key="7">
    <source>
        <dbReference type="ARBA" id="ARBA00022839"/>
    </source>
</evidence>
<dbReference type="InterPro" id="IPR014016">
    <property type="entry name" value="UvrD-like_ATP-bd"/>
</dbReference>
<evidence type="ECO:0000256" key="2">
    <source>
        <dbReference type="ARBA" id="ARBA00022723"/>
    </source>
</evidence>
<evidence type="ECO:0000256" key="11">
    <source>
        <dbReference type="ARBA" id="ARBA00023204"/>
    </source>
</evidence>
<feature type="binding site" evidence="16">
    <location>
        <begin position="21"/>
        <end position="28"/>
    </location>
    <ligand>
        <name>ATP</name>
        <dbReference type="ChEBI" id="CHEBI:30616"/>
    </ligand>
</feature>
<dbReference type="EMBL" id="CTEC01000001">
    <property type="protein sequence ID" value="CQD10830.1"/>
    <property type="molecule type" value="Genomic_DNA"/>
</dbReference>
<dbReference type="RefSeq" id="WP_090420501.1">
    <property type="nucleotide sequence ID" value="NZ_CTEC01000001.1"/>
</dbReference>
<evidence type="ECO:0000256" key="3">
    <source>
        <dbReference type="ARBA" id="ARBA00022741"/>
    </source>
</evidence>
<dbReference type="GO" id="GO:0000287">
    <property type="term" value="F:magnesium ion binding"/>
    <property type="evidence" value="ECO:0007669"/>
    <property type="project" value="UniProtKB-UniRule"/>
</dbReference>
<dbReference type="GO" id="GO:0005524">
    <property type="term" value="F:ATP binding"/>
    <property type="evidence" value="ECO:0007669"/>
    <property type="project" value="UniProtKB-UniRule"/>
</dbReference>
<comment type="miscellaneous">
    <text evidence="15">In the RecBCD complex, RecB has a slow 3'-5' helicase, an exonuclease activity and loads RecA onto ssDNA, RecD has a fast 5'-3' helicase activity, while RecC stimulates the ATPase and processivity of the RecB helicase and contributes to recognition of the Chi site.</text>
</comment>
<dbReference type="GO" id="GO:0016887">
    <property type="term" value="F:ATP hydrolysis activity"/>
    <property type="evidence" value="ECO:0007669"/>
    <property type="project" value="RHEA"/>
</dbReference>
<evidence type="ECO:0000256" key="9">
    <source>
        <dbReference type="ARBA" id="ARBA00022842"/>
    </source>
</evidence>
<feature type="region of interest" description="Nuclease activity, interacts with RecD and RecA" evidence="15">
    <location>
        <begin position="781"/>
        <end position="1097"/>
    </location>
</feature>
<dbReference type="PROSITE" id="PS51198">
    <property type="entry name" value="UVRD_HELICASE_ATP_BIND"/>
    <property type="match status" value="1"/>
</dbReference>
<dbReference type="SUPFAM" id="SSF52980">
    <property type="entry name" value="Restriction endonuclease-like"/>
    <property type="match status" value="1"/>
</dbReference>
<protein>
    <recommendedName>
        <fullName evidence="15">RecBCD enzyme subunit RecB</fullName>
        <ecNumber evidence="15">3.1.11.5</ecNumber>
        <ecNumber evidence="15">5.6.2.4</ecNumber>
    </recommendedName>
    <alternativeName>
        <fullName evidence="15">DNA 3'-5' helicase subunit RecB</fullName>
    </alternativeName>
    <alternativeName>
        <fullName evidence="15">Exonuclease V subunit RecB</fullName>
        <shortName evidence="15">ExoV subunit RecB</shortName>
    </alternativeName>
    <alternativeName>
        <fullName evidence="15">Helicase/nuclease RecBCD subunit RecB</fullName>
    </alternativeName>
</protein>
<dbReference type="PROSITE" id="PS51217">
    <property type="entry name" value="UVRD_HELICASE_CTER"/>
    <property type="match status" value="1"/>
</dbReference>
<dbReference type="CDD" id="cd22352">
    <property type="entry name" value="RecB_C-like"/>
    <property type="match status" value="1"/>
</dbReference>
<feature type="binding site" evidence="15">
    <location>
        <position position="992"/>
    </location>
    <ligand>
        <name>Mg(2+)</name>
        <dbReference type="ChEBI" id="CHEBI:18420"/>
    </ligand>
</feature>
<dbReference type="GO" id="GO:0009338">
    <property type="term" value="C:exodeoxyribonuclease V complex"/>
    <property type="evidence" value="ECO:0007669"/>
    <property type="project" value="TreeGrafter"/>
</dbReference>
<keyword evidence="2 15" id="KW-0479">Metal-binding</keyword>
<evidence type="ECO:0000256" key="16">
    <source>
        <dbReference type="PROSITE-ProRule" id="PRU00560"/>
    </source>
</evidence>
<evidence type="ECO:0000256" key="15">
    <source>
        <dbReference type="HAMAP-Rule" id="MF_01485"/>
    </source>
</evidence>
<feature type="region of interest" description="DNA-binding and helicase activity, interacts with RecC" evidence="15">
    <location>
        <begin position="1"/>
        <end position="751"/>
    </location>
</feature>
<comment type="domain">
    <text evidence="15">The N-terminal DNA-binding domain is a ssDNA-dependent ATPase and has ATP-dependent 3'-5' helicase function. This domain interacts with RecC.</text>
</comment>
<keyword evidence="12 15" id="KW-0413">Isomerase</keyword>
<dbReference type="Pfam" id="PF00580">
    <property type="entry name" value="UvrD-helicase"/>
    <property type="match status" value="1"/>
</dbReference>
<evidence type="ECO:0000256" key="14">
    <source>
        <dbReference type="ARBA" id="ARBA00048988"/>
    </source>
</evidence>
<feature type="active site" description="For nuclease activity" evidence="15">
    <location>
        <position position="992"/>
    </location>
</feature>
<dbReference type="PANTHER" id="PTHR11070:SF23">
    <property type="entry name" value="RECBCD ENZYME SUBUNIT RECB"/>
    <property type="match status" value="1"/>
</dbReference>
<dbReference type="InterPro" id="IPR000212">
    <property type="entry name" value="DNA_helicase_UvrD/REP"/>
</dbReference>
<dbReference type="InterPro" id="IPR004586">
    <property type="entry name" value="RecB"/>
</dbReference>
<keyword evidence="1 15" id="KW-0540">Nuclease</keyword>
<organism evidence="19 20">
    <name type="scientific">Mycobacterium europaeum</name>
    <dbReference type="NCBI Taxonomy" id="761804"/>
    <lineage>
        <taxon>Bacteria</taxon>
        <taxon>Bacillati</taxon>
        <taxon>Actinomycetota</taxon>
        <taxon>Actinomycetes</taxon>
        <taxon>Mycobacteriales</taxon>
        <taxon>Mycobacteriaceae</taxon>
        <taxon>Mycobacterium</taxon>
        <taxon>Mycobacterium simiae complex</taxon>
    </lineage>
</organism>
<evidence type="ECO:0000256" key="5">
    <source>
        <dbReference type="ARBA" id="ARBA00022801"/>
    </source>
</evidence>
<gene>
    <name evidence="15" type="primary">recB</name>
    <name evidence="19" type="ORF">BN000_02240</name>
</gene>
<keyword evidence="11 15" id="KW-0234">DNA repair</keyword>
<proteinExistence type="inferred from homology"/>
<comment type="domain">
    <text evidence="15">The C-terminal domain has nuclease activity and interacts with RecD. It interacts with RecA, facilitating its loading onto ssDNA.</text>
</comment>
<evidence type="ECO:0000313" key="19">
    <source>
        <dbReference type="EMBL" id="CQD10830.1"/>
    </source>
</evidence>
<feature type="domain" description="UvrD-like helicase C-terminal" evidence="18">
    <location>
        <begin position="352"/>
        <end position="618"/>
    </location>
</feature>
<reference evidence="20" key="1">
    <citation type="submission" date="2015-03" db="EMBL/GenBank/DDBJ databases">
        <authorList>
            <person name="Urmite Genomes"/>
        </authorList>
    </citation>
    <scope>NUCLEOTIDE SEQUENCE [LARGE SCALE GENOMIC DNA]</scope>
    <source>
        <strain evidence="20">CSUR P1344</strain>
    </source>
</reference>
<evidence type="ECO:0000256" key="4">
    <source>
        <dbReference type="ARBA" id="ARBA00022763"/>
    </source>
</evidence>
<keyword evidence="9 15" id="KW-0460">Magnesium</keyword>
<dbReference type="InterPro" id="IPR011335">
    <property type="entry name" value="Restrct_endonuc-II-like"/>
</dbReference>
<dbReference type="PANTHER" id="PTHR11070">
    <property type="entry name" value="UVRD / RECB / PCRA DNA HELICASE FAMILY MEMBER"/>
    <property type="match status" value="1"/>
</dbReference>
<evidence type="ECO:0000256" key="13">
    <source>
        <dbReference type="ARBA" id="ARBA00034617"/>
    </source>
</evidence>
<dbReference type="InterPro" id="IPR014017">
    <property type="entry name" value="DNA_helicase_UvrD-like_C"/>
</dbReference>
<dbReference type="GO" id="GO:0000724">
    <property type="term" value="P:double-strand break repair via homologous recombination"/>
    <property type="evidence" value="ECO:0007669"/>
    <property type="project" value="UniProtKB-UniRule"/>
</dbReference>
<evidence type="ECO:0000256" key="10">
    <source>
        <dbReference type="ARBA" id="ARBA00023125"/>
    </source>
</evidence>
<dbReference type="GO" id="GO:0008854">
    <property type="term" value="F:exodeoxyribonuclease V activity"/>
    <property type="evidence" value="ECO:0007669"/>
    <property type="project" value="UniProtKB-EC"/>
</dbReference>
<dbReference type="Gene3D" id="1.10.486.10">
    <property type="entry name" value="PCRA, domain 4"/>
    <property type="match status" value="1"/>
</dbReference>
<dbReference type="EC" id="3.1.11.5" evidence="15"/>
<comment type="catalytic activity">
    <reaction evidence="14 15">
        <text>ATP + H2O = ADP + phosphate + H(+)</text>
        <dbReference type="Rhea" id="RHEA:13065"/>
        <dbReference type="ChEBI" id="CHEBI:15377"/>
        <dbReference type="ChEBI" id="CHEBI:15378"/>
        <dbReference type="ChEBI" id="CHEBI:30616"/>
        <dbReference type="ChEBI" id="CHEBI:43474"/>
        <dbReference type="ChEBI" id="CHEBI:456216"/>
        <dbReference type="EC" id="5.6.2.4"/>
    </reaction>
</comment>
<feature type="binding site" evidence="15">
    <location>
        <position position="978"/>
    </location>
    <ligand>
        <name>Mg(2+)</name>
        <dbReference type="ChEBI" id="CHEBI:18420"/>
    </ligand>
</feature>
<dbReference type="AlphaFoldDB" id="A0A0U1DBY3"/>
<dbReference type="Gene3D" id="3.90.320.10">
    <property type="match status" value="1"/>
</dbReference>
<feature type="binding site" evidence="15">
    <location>
        <position position="845"/>
    </location>
    <ligand>
        <name>Mg(2+)</name>
        <dbReference type="ChEBI" id="CHEBI:18420"/>
    </ligand>
</feature>
<keyword evidence="5 15" id="KW-0378">Hydrolase</keyword>
<sequence length="1097" mass="118269">MDRFDLLGPLPGPGRTTVLEASAGTGKTFALAGLVTRYLAEGLATLDEMLLITFSRAASRELRERVRSQVSQTVAALCDPAADAPNELVAHLMRGSAADRDQRCRRLRDALAGFDAATIATTHEFCSMVLKSLGVAGDTDAGVTLVESLEDLLTQIVDDLYLARFASERDDAALSHPDALALARAVVRDPCAELRPQRPDADSVAAVRLRFANDVLDELELRKHRLAVLGYDDLLRRLATALRAQDSDAANRMRARWPIVMVDEFQDTDPIQWEVIGRAFGGHSTVVLIGDPKQAIYGFRGGDIYTYLEAARTAGERRTLDVNWRSDTALVERLQTVLRGAALGDPGIVVGAVETRLVGHRLAGAPRNAPFRLRLVNRSLFGVDQSRTIPMSELRRFITADLAADIGALRAAGATFDGVPVEPGHVAVIVEKGEDARACQSALIQAGIPAVYTGDADVFLSQAAEDWLCLLNAFDQTHRSGMVRAAAATVFFGRLADALAAGGDKLTDEVAATLRDWSGQLRERGPAAVFEAAQLAGMGRRVLAEQGGERTMTDLAHIAQLLHDVSHRERLALPALRDWLRRQCAERSSSSGGAPERNRRIDSDSAAVQVMTVWGAKGLQFPIVYLPFAFNRHVFIDDIPMFHDDAGVRCLHIGGPQSPDLAETERFSRAEAARNDIRLTYVALTRAQSQVVAWWAPSWDEPNGGLSRLMRGRRLGEAVVPDRCDPKTISDEQARACFGAWEAAGGPVIEEAAVAAVPVPAGTAPPNNLAVRHFHRVIDTTWRRTSYSALIRDVDQPAFGSEPEAGARDDEVEVTPAAIPSAVGADVPSPMADLPAGATFGSLVHAVLESADPLAPDLAAELEAQIRTHSAWWPVDADPAVLASALVPMHDTVLGPLAPGVTLRQIALPDRLRELAFEIPLAGGDIRGEVTDIRLSDIGDLLGRYLPPDDPLAGYADRLRSDGLGRQPLRGYLSGSIDAVLRLPGQRYLVVDYKTNLLGDTAADYSFGSLTEAMLHSDYPLQALLYLVVLHRFLRWRQSGYDPGRHLGGVLYLFVRGMCGAATPAPDGQPCGVFSWGPPAELAVALSGLLDDGPRAA</sequence>
<dbReference type="InterPro" id="IPR027417">
    <property type="entry name" value="P-loop_NTPase"/>
</dbReference>
<dbReference type="InterPro" id="IPR011604">
    <property type="entry name" value="PDDEXK-like_dom_sf"/>
</dbReference>
<dbReference type="InterPro" id="IPR038726">
    <property type="entry name" value="PDDEXK_AddAB-type"/>
</dbReference>
<dbReference type="GO" id="GO:0043138">
    <property type="term" value="F:3'-5' DNA helicase activity"/>
    <property type="evidence" value="ECO:0007669"/>
    <property type="project" value="UniProtKB-UniRule"/>
</dbReference>
<keyword evidence="6 15" id="KW-0347">Helicase</keyword>
<name>A0A0U1DBY3_9MYCO</name>
<comment type="similarity">
    <text evidence="15">Belongs to the helicase family. UvrD subfamily.</text>
</comment>
<dbReference type="GO" id="GO:0003677">
    <property type="term" value="F:DNA binding"/>
    <property type="evidence" value="ECO:0007669"/>
    <property type="project" value="UniProtKB-UniRule"/>
</dbReference>
<comment type="cofactor">
    <cofactor evidence="15">
        <name>Mg(2+)</name>
        <dbReference type="ChEBI" id="CHEBI:18420"/>
    </cofactor>
    <text evidence="15">Binds 1 Mg(2+) ion per subunit.</text>
</comment>
<dbReference type="SUPFAM" id="SSF52540">
    <property type="entry name" value="P-loop containing nucleoside triphosphate hydrolases"/>
    <property type="match status" value="1"/>
</dbReference>
<evidence type="ECO:0000256" key="12">
    <source>
        <dbReference type="ARBA" id="ARBA00023235"/>
    </source>
</evidence>
<comment type="catalytic activity">
    <reaction evidence="15">
        <text>Exonucleolytic cleavage (in the presence of ATP) in either 5'- to 3'- or 3'- to 5'-direction to yield 5'-phosphooligonucleotides.</text>
        <dbReference type="EC" id="3.1.11.5"/>
    </reaction>
</comment>
<feature type="domain" description="UvrD-like helicase ATP-binding" evidence="17">
    <location>
        <begin position="1"/>
        <end position="327"/>
    </location>
</feature>
<evidence type="ECO:0000256" key="6">
    <source>
        <dbReference type="ARBA" id="ARBA00022806"/>
    </source>
</evidence>
<evidence type="ECO:0000259" key="17">
    <source>
        <dbReference type="PROSITE" id="PS51198"/>
    </source>
</evidence>
<dbReference type="Pfam" id="PF13361">
    <property type="entry name" value="UvrD_C"/>
    <property type="match status" value="1"/>
</dbReference>
<dbReference type="Pfam" id="PF12705">
    <property type="entry name" value="PDDEXK_1"/>
    <property type="match status" value="1"/>
</dbReference>